<accession>A0A2S7IK55</accession>
<organism evidence="6 7">
    <name type="scientific">Siphonobacter curvatus</name>
    <dbReference type="NCBI Taxonomy" id="2094562"/>
    <lineage>
        <taxon>Bacteria</taxon>
        <taxon>Pseudomonadati</taxon>
        <taxon>Bacteroidota</taxon>
        <taxon>Cytophagia</taxon>
        <taxon>Cytophagales</taxon>
        <taxon>Cytophagaceae</taxon>
        <taxon>Siphonobacter</taxon>
    </lineage>
</organism>
<keyword evidence="4" id="KW-0862">Zinc</keyword>
<dbReference type="Pfam" id="PF12867">
    <property type="entry name" value="DinB_2"/>
    <property type="match status" value="1"/>
</dbReference>
<gene>
    <name evidence="6" type="ORF">C5O19_00175</name>
</gene>
<dbReference type="SUPFAM" id="SSF109854">
    <property type="entry name" value="DinB/YfiT-like putative metalloenzymes"/>
    <property type="match status" value="1"/>
</dbReference>
<name>A0A2S7IK55_9BACT</name>
<dbReference type="RefSeq" id="WP_104709396.1">
    <property type="nucleotide sequence ID" value="NZ_PTRA01000001.1"/>
</dbReference>
<evidence type="ECO:0000256" key="4">
    <source>
        <dbReference type="ARBA" id="ARBA00022833"/>
    </source>
</evidence>
<reference evidence="7" key="1">
    <citation type="submission" date="2018-02" db="EMBL/GenBank/DDBJ databases">
        <title>Genome sequencing of Solimonas sp. HR-BB.</title>
        <authorList>
            <person name="Lee Y."/>
            <person name="Jeon C.O."/>
        </authorList>
    </citation>
    <scope>NUCLEOTIDE SEQUENCE [LARGE SCALE GENOMIC DNA]</scope>
    <source>
        <strain evidence="7">HR-U</strain>
    </source>
</reference>
<evidence type="ECO:0000256" key="1">
    <source>
        <dbReference type="ARBA" id="ARBA00022490"/>
    </source>
</evidence>
<dbReference type="HAMAP" id="MF_01256">
    <property type="entry name" value="YfiT_hydrol"/>
    <property type="match status" value="1"/>
</dbReference>
<dbReference type="NCBIfam" id="NF009807">
    <property type="entry name" value="PRK13291.1"/>
    <property type="match status" value="1"/>
</dbReference>
<protein>
    <submittedName>
        <fullName evidence="6">Putative metal-dependent hydrolase</fullName>
    </submittedName>
</protein>
<sequence length="175" mass="20533">MDELRYPIGLFTYEGPYTPEQRTQLINNLALIPGQYQQAVEGLTEDLLEIPYREGGWTIRQVVHHVADSHMNGYIRTKLALTEANPTIKPYEEARWAELGDTFHTPIQESLNLLQHLHVRWANVFRSMQEADYQKTFFHPGSQQSVTLDHQLGNYDWHSRHHLAHIMSLRERMGW</sequence>
<dbReference type="GO" id="GO:0046872">
    <property type="term" value="F:metal ion binding"/>
    <property type="evidence" value="ECO:0007669"/>
    <property type="project" value="UniProtKB-KW"/>
</dbReference>
<keyword evidence="1" id="KW-0963">Cytoplasm</keyword>
<evidence type="ECO:0000256" key="3">
    <source>
        <dbReference type="ARBA" id="ARBA00022801"/>
    </source>
</evidence>
<evidence type="ECO:0000256" key="2">
    <source>
        <dbReference type="ARBA" id="ARBA00022723"/>
    </source>
</evidence>
<dbReference type="InterPro" id="IPR023774">
    <property type="entry name" value="Put_metal_dep_hydrolase_YfiT"/>
</dbReference>
<dbReference type="Proteomes" id="UP000239590">
    <property type="component" value="Unassembled WGS sequence"/>
</dbReference>
<proteinExistence type="inferred from homology"/>
<keyword evidence="7" id="KW-1185">Reference proteome</keyword>
<dbReference type="EMBL" id="PTRA01000001">
    <property type="protein sequence ID" value="PQA58141.1"/>
    <property type="molecule type" value="Genomic_DNA"/>
</dbReference>
<dbReference type="OrthoDB" id="9796039at2"/>
<dbReference type="Gene3D" id="1.20.120.450">
    <property type="entry name" value="dinb family like domain"/>
    <property type="match status" value="1"/>
</dbReference>
<dbReference type="GO" id="GO:0016787">
    <property type="term" value="F:hydrolase activity"/>
    <property type="evidence" value="ECO:0007669"/>
    <property type="project" value="UniProtKB-KW"/>
</dbReference>
<feature type="domain" description="DinB-like" evidence="5">
    <location>
        <begin position="35"/>
        <end position="166"/>
    </location>
</feature>
<evidence type="ECO:0000313" key="7">
    <source>
        <dbReference type="Proteomes" id="UP000239590"/>
    </source>
</evidence>
<dbReference type="InterPro" id="IPR024775">
    <property type="entry name" value="DinB-like"/>
</dbReference>
<keyword evidence="2" id="KW-0479">Metal-binding</keyword>
<evidence type="ECO:0000259" key="5">
    <source>
        <dbReference type="Pfam" id="PF12867"/>
    </source>
</evidence>
<dbReference type="AlphaFoldDB" id="A0A2S7IK55"/>
<keyword evidence="3 6" id="KW-0378">Hydrolase</keyword>
<evidence type="ECO:0000313" key="6">
    <source>
        <dbReference type="EMBL" id="PQA58141.1"/>
    </source>
</evidence>
<comment type="caution">
    <text evidence="6">The sequence shown here is derived from an EMBL/GenBank/DDBJ whole genome shotgun (WGS) entry which is preliminary data.</text>
</comment>
<dbReference type="InterPro" id="IPR034660">
    <property type="entry name" value="DinB/YfiT-like"/>
</dbReference>